<evidence type="ECO:0000313" key="2">
    <source>
        <dbReference type="EMBL" id="CUG86573.1"/>
    </source>
</evidence>
<dbReference type="Proteomes" id="UP000051952">
    <property type="component" value="Unassembled WGS sequence"/>
</dbReference>
<feature type="region of interest" description="Disordered" evidence="1">
    <location>
        <begin position="325"/>
        <end position="349"/>
    </location>
</feature>
<feature type="region of interest" description="Disordered" evidence="1">
    <location>
        <begin position="1"/>
        <end position="31"/>
    </location>
</feature>
<organism evidence="2 3">
    <name type="scientific">Bodo saltans</name>
    <name type="common">Flagellated protozoan</name>
    <dbReference type="NCBI Taxonomy" id="75058"/>
    <lineage>
        <taxon>Eukaryota</taxon>
        <taxon>Discoba</taxon>
        <taxon>Euglenozoa</taxon>
        <taxon>Kinetoplastea</taxon>
        <taxon>Metakinetoplastina</taxon>
        <taxon>Eubodonida</taxon>
        <taxon>Bodonidae</taxon>
        <taxon>Bodo</taxon>
    </lineage>
</organism>
<dbReference type="EMBL" id="CYKH01001337">
    <property type="protein sequence ID" value="CUG86573.1"/>
    <property type="molecule type" value="Genomic_DNA"/>
</dbReference>
<feature type="compositionally biased region" description="Acidic residues" evidence="1">
    <location>
        <begin position="327"/>
        <end position="349"/>
    </location>
</feature>
<dbReference type="AlphaFoldDB" id="A0A0S4JBM8"/>
<protein>
    <submittedName>
        <fullName evidence="2">Uncharacterized protein</fullName>
    </submittedName>
</protein>
<evidence type="ECO:0000313" key="3">
    <source>
        <dbReference type="Proteomes" id="UP000051952"/>
    </source>
</evidence>
<name>A0A0S4JBM8_BODSA</name>
<reference evidence="3" key="1">
    <citation type="submission" date="2015-09" db="EMBL/GenBank/DDBJ databases">
        <authorList>
            <consortium name="Pathogen Informatics"/>
        </authorList>
    </citation>
    <scope>NUCLEOTIDE SEQUENCE [LARGE SCALE GENOMIC DNA]</scope>
    <source>
        <strain evidence="3">Lake Konstanz</strain>
    </source>
</reference>
<keyword evidence="3" id="KW-1185">Reference proteome</keyword>
<sequence length="349" mass="39461">MNPNHVTSAFKPAAATRPKKRGTRHGPFPPPVRHEEIPFVVHVPHEEGTLEVSAGAASGDRAASDCFVVSQPPVTYDARLFRVQLWDNEQQLYANYSSGCCTAIIERVSGRLKMRVRNCGGFRDETFHRILSVIAASFRFTNGGEPSVVSRLSDNATILRNAMIPFTILRSSTHRCELRDGSEVRCRLETKGVRKNAFISTNKLNPHLNEYRRLMSTRGHFQFAVGNTPPQHILSPHSITQPSPLRLPSFTGSRHFDTKSVTTPFVPHVMMTRSTESHMLLCDSEVAGLRVLVDNARQGATNLLNVHVTWEEVAFFFFIARRSNENNENEDEDEDEKYEEDEEFDHDDQ</sequence>
<evidence type="ECO:0000256" key="1">
    <source>
        <dbReference type="SAM" id="MobiDB-lite"/>
    </source>
</evidence>
<dbReference type="VEuPathDB" id="TriTrypDB:BSAL_06685"/>
<accession>A0A0S4JBM8</accession>
<proteinExistence type="predicted"/>
<gene>
    <name evidence="2" type="ORF">BSAL_06685</name>
</gene>